<name>A0ACB9T0D0_HOLOL</name>
<evidence type="ECO:0000313" key="2">
    <source>
        <dbReference type="Proteomes" id="UP001056778"/>
    </source>
</evidence>
<gene>
    <name evidence="1" type="ORF">MML48_6g00006382</name>
</gene>
<protein>
    <submittedName>
        <fullName evidence="1">Sh3 domain-containing</fullName>
    </submittedName>
</protein>
<reference evidence="1" key="1">
    <citation type="submission" date="2022-04" db="EMBL/GenBank/DDBJ databases">
        <title>Chromosome-scale genome assembly of Holotrichia oblita Faldermann.</title>
        <authorList>
            <person name="Rongchong L."/>
        </authorList>
    </citation>
    <scope>NUCLEOTIDE SEQUENCE</scope>
    <source>
        <strain evidence="1">81SQS9</strain>
    </source>
</reference>
<evidence type="ECO:0000313" key="1">
    <source>
        <dbReference type="EMBL" id="KAI4460265.1"/>
    </source>
</evidence>
<accession>A0ACB9T0D0</accession>
<comment type="caution">
    <text evidence="1">The sequence shown here is derived from an EMBL/GenBank/DDBJ whole genome shotgun (WGS) entry which is preliminary data.</text>
</comment>
<proteinExistence type="predicted"/>
<keyword evidence="2" id="KW-1185">Reference proteome</keyword>
<dbReference type="EMBL" id="CM043020">
    <property type="protein sequence ID" value="KAI4460265.1"/>
    <property type="molecule type" value="Genomic_DNA"/>
</dbReference>
<dbReference type="Proteomes" id="UP001056778">
    <property type="component" value="Chromosome 6"/>
</dbReference>
<organism evidence="1 2">
    <name type="scientific">Holotrichia oblita</name>
    <name type="common">Chafer beetle</name>
    <dbReference type="NCBI Taxonomy" id="644536"/>
    <lineage>
        <taxon>Eukaryota</taxon>
        <taxon>Metazoa</taxon>
        <taxon>Ecdysozoa</taxon>
        <taxon>Arthropoda</taxon>
        <taxon>Hexapoda</taxon>
        <taxon>Insecta</taxon>
        <taxon>Pterygota</taxon>
        <taxon>Neoptera</taxon>
        <taxon>Endopterygota</taxon>
        <taxon>Coleoptera</taxon>
        <taxon>Polyphaga</taxon>
        <taxon>Scarabaeiformia</taxon>
        <taxon>Scarabaeidae</taxon>
        <taxon>Melolonthinae</taxon>
        <taxon>Holotrichia</taxon>
    </lineage>
</organism>
<sequence>MTAREIVLDGGSPWGFRMHGGTDVLQPLRISRTTSVTSQYSFLQVNPGSKAAAKGVREGDIITSINGENTRDKTNVEAHSLLKSAGNTLRLGLNQDCSGGSPKKRQYNTNNKGSLQEETHSETIKRSNISSTTYIVSSSTTTTTSTNTTKKHQADIEPIKIGSNHNASDIAGLNGIRINGDSKSAVKDYFSDRSTISSNYSSAASTPSTLTESQAIITTTLKWLITLHRPDIQGRTNEDAQLVITAIIRGRGGHIRNNNNSDDCDAVRTRISPVLDDTIVSDHSERLCETNYRVESPVTLPKKVNRKGSVTKSRSLDDDDQVKIQELSESSDGEPQCNNAIIVEAEPDEIEWEITKDLVVREIGEEHVTRTMTTEGLKLEEKIPPKIITPEDESHLRFFLEGLNLASSPEEAARTKESAEIIRAKRAKKREELAQYFLPVYQNPRFLDVISEEGSDHSDREQRDKKEWPKSNQTKKTILTETDSVRTPLISDTCTTILAETGVASDVEVVYLDTSDSDQDESADYADDEDISPEQEALISQLTPPPSPNEPDDITDLINQISALISDESYEKLRRILKDNRFRYLPPDLQAKLNQLNGTDDVPKTPGNRLNVISPSILSDCSGDSSSRGTSLCTTIFKEDEIHILPPPNSLRELCLRRLMSLPHGADILEELASVSRTLEELTNKLSCRMHAVDYNHSHHAINPDNRVLTSASEAEISPNTNDFDILSVRKKAMPERSKDMRRGEWVGMPSEEDPQLVVCLSPTQKTFLETTKKIPDEAKKLLDLHEKFAQRRGYYEDDSSNGNRLLAIIRETKEDHVEKQMKLPRSNSLDESARLQARNLSEWLRLARDKSKSDSHLNVPEEIGVSVPKIDRDKLEKRRKSLPQEIYIQQMQYLIQKEKEIQFELEKLEEEKRKLMHPQFDPTKYRISKNEDIAIHNDELPKTKSNLTPSTERFRQEMYDEYMVQIAKRQDRQHNKVIKISSHQTQDKLEVTHVKGLEDEFMSKVKQRKQKYGLNSEDDLTSFEKSDAEDSSEPILVMDGGHLSEAKKLPKHLREFVDITRQAAGALDDDTEDGIWSPGQTGASSPESLQHQRSQDQDKSGESIPPVWTPKSAGSSPSFERKEFRPVNFESPILGRRNKSDGSADSTPIDPPWRSPANSSDIGVALSSSLEKRIPNSYSAPASGFITDFSSPRLPKAQNPTITLLQKARGGHLPKGAAYIDQVDGSLSHQHSLKRDSPPKLAPGEIVYEIKNEYTSESDGERPKRMADLAQRKYPAGIGPTTKDGMPLTLRSEVRDQNQSKWYKRMYDTIHKQKPRYDGRYPYNSGYLSEPEPGAYDSDVSIYDHRIAPLDRRRVQPAVGGGGENYTTSYTMPRSATNSYAPQSNVVKHGKDIYKNQPGRIENYIPGHSSISDKEAKEHLEQQKHQPTNKGYMSQALKESGYESDSTLIFRRRDEANLLSPSEQREAYRTIQKGGDVPLHGLRKPAPERPKDDLNLEYIPISPNLTKIRVHKNTVAYPMELPPQEHIFANYKRTAPSTINLSKSFPTIPPSPPKRRSSRNNSTLRLISTMKVSGDKQAKRHETCFTSTADINKSNVKFLRDKITCKLSPVPKRKGEARLRVTKTLTASPDLKSKLTTSLSALKDPKTSTSRIYSKTNISSESERCCLTRSNSMGSVRKICRSCSSTSSTRKPTSRAEPVKSRATSLDRTFGSEKRKIDLATSDKRLIKSPELVSPTEVKKASVLTPKSTTKHSRAVLASVRNGLRSPSRSYDIPIKVSISEKGKELLQNMGAKSLRTRSDSASPAPSQASDKSKLSRSTTSLDSVKISKTKKVDKSASLRKSYSTKSVNLKPTVSKENICLLKKAKKDKLNDEIVKKEKKQPKSKSKEAGVKCAGKAAGSELVKKMRNLDFEDSTRTPITLTEIKRQKESLETNNFFQNLFLRDQPIPRTMTFSNNSWITEKTLALQRRTSSISEPTIGALKIYLNHTKPVSDSKFKTMDNQLVRSRSVSPKNVRWEDEKGAQKFGAKNVFQTTRPVSPMVEASRRSIEDLPETVIRSPSYRKIQSLHGESLDFIKRRIPRSRSAGEADDKHFKIDLLNSDPPSLTQSTSSIDSLKEYQSYVKEIIYSTKKSDRFKDLSKFYSTIERLGELEKTTSSTDLRPRRKNEEEIIDYDRWREVRQREKAEKELSTIYRELKQTQKEKDFLFMPKQVEAYKWKKDFDWGLRIKEKSVEDIKDEFERLKIKKTNLQDLEYAKDVYKPLWRGNSVVNLAQNMVEKRSQSEGRGVTARQKKIESERLLTHGIGSRIWSSLSMEQKPEYIVEVPEDRKFAAETLLKVRRNSDSSKAMEATQRRSFQVSQDVSLTETDKKRLSQSLSKEVLERQRQRYRTSLSLVLGKETRGAIAAAEAKVKHPEPPSPRTCYSLEMSEDGEKDGKKHGDSDFLLVLAKSDATNKANIKETLTEWAQPKRAMVTTDAVNAPPQLVKPKVVALMVRLKLSFVPIKKDDYTPTVYKAADSSSPEEQEEAKSVPVKVNLKKSSLTRSYQDLKELFGESDAAKLPSPISNLASSSTSLRSPFTHSTDSVYRSRSLSPHPDLYYFSLIKSGDVTKLKNKFEPRRCNSDSQINQKSQIYIPGQILGEVDNLRRRYEYPSLSGRGRSRIRRGGVVSPIQLKAEDRFMPHINIISKIASLYPRKSVKRDHERSVEELADILGITVGEVKKLRQKFDSPDRNMSLLGQMFTSSPNLHELRDIAPYLTGPWTAHKYPKKEDNTRPLTPPLPPPTSTESKSPITAQTSNVKRRPISSPTTIRPKSASPSLKRHKVKLSSILKPELGKEEEVKKKEFDPTVHRPVSRYQPQLPSRVEPVRIPAKICGKRGDNTLQDAGTSRDQRVVERRRTAKKASGTHEEDLPGRTQTKIPAGWGRISDEELQDMNSRRHADNFIPSQKSPIPLNRYDDIMDDYSPKLKPRPRSPEPRLVAKALYNFVGQSARELTFRKGDIIYIRRQVDKNWYEGEHNAMIGLFPANYVEIVPYDGIKSTIRKPHEGQARAKYNFIAQTHLELSLAKGELVVITRRVDDNWFEGKIGGRKGIFPVSYVEILIDPSDVSQSSTPTPKPIAAPASHSLLLNGSLSGKESMGSHNYVPPPYHNNTETGPSFHAKPVHMTGNGSYGSLSRTKNLNQALHIDTQSDPVPYRALYKYKPQNEDELELLEGDTVYVLEKCDDGWYVGSSDRTGAFGTFPGNYVERI</sequence>